<dbReference type="RefSeq" id="WP_271889421.1">
    <property type="nucleotide sequence ID" value="NZ_JAQBIE010000015.1"/>
</dbReference>
<evidence type="ECO:0000313" key="1">
    <source>
        <dbReference type="EMBL" id="MDB6178299.1"/>
    </source>
</evidence>
<organism evidence="1 2">
    <name type="scientific">Paracoccus onchidii</name>
    <dbReference type="NCBI Taxonomy" id="3017813"/>
    <lineage>
        <taxon>Bacteria</taxon>
        <taxon>Pseudomonadati</taxon>
        <taxon>Pseudomonadota</taxon>
        <taxon>Alphaproteobacteria</taxon>
        <taxon>Rhodobacterales</taxon>
        <taxon>Paracoccaceae</taxon>
        <taxon>Paracoccus</taxon>
    </lineage>
</organism>
<name>A0ABT4ZG18_9RHOB</name>
<proteinExistence type="predicted"/>
<gene>
    <name evidence="1" type="ORF">PAF17_12410</name>
</gene>
<reference evidence="1" key="1">
    <citation type="submission" date="2022-12" db="EMBL/GenBank/DDBJ databases">
        <title>Paracoccus onchidii sp. nov., isolated from a marine invertebrate from the South China Sea.</title>
        <authorList>
            <person name="Xu S."/>
            <person name="Liu Z."/>
            <person name="Xu Y."/>
        </authorList>
    </citation>
    <scope>NUCLEOTIDE SEQUENCE</scope>
    <source>
        <strain evidence="1">Z330</strain>
    </source>
</reference>
<evidence type="ECO:0000313" key="2">
    <source>
        <dbReference type="Proteomes" id="UP001165641"/>
    </source>
</evidence>
<dbReference type="EMBL" id="JAQBIE010000015">
    <property type="protein sequence ID" value="MDB6178299.1"/>
    <property type="molecule type" value="Genomic_DNA"/>
</dbReference>
<protein>
    <submittedName>
        <fullName evidence="1">Uncharacterized protein</fullName>
    </submittedName>
</protein>
<sequence>MLELNLGRQQGFFWRHCRKGQRPHDIGVDSCGVGNLVRGSRVDAEVQGGTMRGIDFDMSQQFRVIAVIGGFVANFRLSGRA</sequence>
<comment type="caution">
    <text evidence="1">The sequence shown here is derived from an EMBL/GenBank/DDBJ whole genome shotgun (WGS) entry which is preliminary data.</text>
</comment>
<dbReference type="Proteomes" id="UP001165641">
    <property type="component" value="Unassembled WGS sequence"/>
</dbReference>
<accession>A0ABT4ZG18</accession>
<keyword evidence="2" id="KW-1185">Reference proteome</keyword>